<feature type="domain" description="Chorismate-utilising enzyme C-terminal" evidence="7">
    <location>
        <begin position="113"/>
        <end position="373"/>
    </location>
</feature>
<proteinExistence type="inferred from homology"/>
<feature type="region of interest" description="Disordered" evidence="6">
    <location>
        <begin position="1"/>
        <end position="20"/>
    </location>
</feature>
<reference evidence="8" key="1">
    <citation type="submission" date="2017-08" db="EMBL/GenBank/DDBJ databases">
        <authorList>
            <person name="Minaev M."/>
            <person name="Kurbakov K.A."/>
            <person name="Solodovnikova G.I."/>
            <person name="Kuznetsova O.A."/>
            <person name="Lisitsyn A.B."/>
        </authorList>
    </citation>
    <scope>NUCLEOTIDE SEQUENCE</scope>
    <source>
        <strain evidence="8">80</strain>
    </source>
</reference>
<reference evidence="8" key="2">
    <citation type="submission" date="2020-07" db="EMBL/GenBank/DDBJ databases">
        <title>Genome of starter culture bacteria Kocuria salsicia reveals its technological properties and safety for usage in meat industry.</title>
        <authorList>
            <person name="Michael M."/>
            <person name="Konstantin K."/>
            <person name="Evgenii K."/>
            <person name="Galina S."/>
            <person name="Oksana K."/>
            <person name="Andrei L."/>
        </authorList>
    </citation>
    <scope>NUCLEOTIDE SEQUENCE [LARGE SCALE GENOMIC DNA]</scope>
    <source>
        <strain evidence="8">80</strain>
    </source>
</reference>
<dbReference type="EC" id="5.4.4.2" evidence="3"/>
<comment type="catalytic activity">
    <reaction evidence="1">
        <text>chorismate = isochorismate</text>
        <dbReference type="Rhea" id="RHEA:18985"/>
        <dbReference type="ChEBI" id="CHEBI:29748"/>
        <dbReference type="ChEBI" id="CHEBI:29780"/>
        <dbReference type="EC" id="5.4.4.2"/>
    </reaction>
</comment>
<dbReference type="PANTHER" id="PTHR42839:SF2">
    <property type="entry name" value="ISOCHORISMATE SYNTHASE ENTC"/>
    <property type="match status" value="1"/>
</dbReference>
<dbReference type="InterPro" id="IPR015890">
    <property type="entry name" value="Chorismate_C"/>
</dbReference>
<accession>A0A7D7PZT3</accession>
<evidence type="ECO:0000256" key="6">
    <source>
        <dbReference type="SAM" id="MobiDB-lite"/>
    </source>
</evidence>
<sequence>MLNQSTTSPRTGVHPLAPDPSFVLAQHGRGAVGHGVRQRWTSAQDAARALRTGRAGVVVGCLPFDSRQPAALFEPESWDPDVDDAASVLPGPGTSGAGVPSVRSWHEEPEPSEHVARVARAVELARAGALDKVVLARALRLELDESASALDLLRRFVADDREGNGYLVRLPRDGAVPGGHMVGSSPEALIRREGLEVYTHPLAGTAARRPEDRDLDREAALTLQTSRKDLDEHRYVVDAIEAALRPLCAELDVPPLPTLAHTERIWHLGTPIRGVLADSAHTALDLAAALHPTPAVCGSPRQAALQHILGTESPRGYYAGAVGWCDASGDGHWRVLLRGGHLAEDGLSLTAHAGGGIVADSDPEAELAETRLKFTPVLTALGVQDRVKELLDTAPALPRSRG</sequence>
<dbReference type="KEGG" id="kvr:CIB50_0002073"/>
<dbReference type="Gene3D" id="3.60.120.10">
    <property type="entry name" value="Anthranilate synthase"/>
    <property type="match status" value="1"/>
</dbReference>
<organism evidence="8 9">
    <name type="scientific">Kocuria varians</name>
    <name type="common">Micrococcus varians</name>
    <dbReference type="NCBI Taxonomy" id="1272"/>
    <lineage>
        <taxon>Bacteria</taxon>
        <taxon>Bacillati</taxon>
        <taxon>Actinomycetota</taxon>
        <taxon>Actinomycetes</taxon>
        <taxon>Micrococcales</taxon>
        <taxon>Micrococcaceae</taxon>
        <taxon>Kocuria</taxon>
    </lineage>
</organism>
<protein>
    <recommendedName>
        <fullName evidence="3">isochorismate synthase</fullName>
        <ecNumber evidence="3">5.4.4.2</ecNumber>
    </recommendedName>
    <alternativeName>
        <fullName evidence="5">Isochorismate mutase</fullName>
    </alternativeName>
</protein>
<dbReference type="Pfam" id="PF00425">
    <property type="entry name" value="Chorismate_bind"/>
    <property type="match status" value="1"/>
</dbReference>
<evidence type="ECO:0000313" key="8">
    <source>
        <dbReference type="EMBL" id="QMS57336.1"/>
    </source>
</evidence>
<dbReference type="EMBL" id="CP059343">
    <property type="protein sequence ID" value="QMS57336.1"/>
    <property type="molecule type" value="Genomic_DNA"/>
</dbReference>
<dbReference type="AlphaFoldDB" id="A0A7D7PZT3"/>
<evidence type="ECO:0000256" key="3">
    <source>
        <dbReference type="ARBA" id="ARBA00012824"/>
    </source>
</evidence>
<dbReference type="PANTHER" id="PTHR42839">
    <property type="entry name" value="ISOCHORISMATE SYNTHASE ENTC"/>
    <property type="match status" value="1"/>
</dbReference>
<feature type="compositionally biased region" description="Polar residues" evidence="6">
    <location>
        <begin position="1"/>
        <end position="10"/>
    </location>
</feature>
<dbReference type="NCBIfam" id="TIGR00543">
    <property type="entry name" value="isochor_syn"/>
    <property type="match status" value="1"/>
</dbReference>
<comment type="similarity">
    <text evidence="2">Belongs to the isochorismate synthase family.</text>
</comment>
<evidence type="ECO:0000313" key="9">
    <source>
        <dbReference type="Proteomes" id="UP000216825"/>
    </source>
</evidence>
<dbReference type="GO" id="GO:0008909">
    <property type="term" value="F:isochorismate synthase activity"/>
    <property type="evidence" value="ECO:0007669"/>
    <property type="project" value="UniProtKB-EC"/>
</dbReference>
<dbReference type="InterPro" id="IPR004561">
    <property type="entry name" value="IsoChor_synthase"/>
</dbReference>
<evidence type="ECO:0000256" key="2">
    <source>
        <dbReference type="ARBA" id="ARBA00005297"/>
    </source>
</evidence>
<evidence type="ECO:0000259" key="7">
    <source>
        <dbReference type="Pfam" id="PF00425"/>
    </source>
</evidence>
<keyword evidence="9" id="KW-1185">Reference proteome</keyword>
<gene>
    <name evidence="8" type="primary">menF</name>
    <name evidence="8" type="ORF">CIB50_0002073</name>
</gene>
<dbReference type="Proteomes" id="UP000216825">
    <property type="component" value="Chromosome"/>
</dbReference>
<evidence type="ECO:0000256" key="4">
    <source>
        <dbReference type="ARBA" id="ARBA00023235"/>
    </source>
</evidence>
<dbReference type="SUPFAM" id="SSF56322">
    <property type="entry name" value="ADC synthase"/>
    <property type="match status" value="1"/>
</dbReference>
<dbReference type="RefSeq" id="WP_179229873.1">
    <property type="nucleotide sequence ID" value="NZ_CP059343.1"/>
</dbReference>
<dbReference type="InterPro" id="IPR005801">
    <property type="entry name" value="ADC_synthase"/>
</dbReference>
<evidence type="ECO:0000256" key="5">
    <source>
        <dbReference type="ARBA" id="ARBA00041564"/>
    </source>
</evidence>
<name>A0A7D7PZT3_KOCVA</name>
<keyword evidence="4 8" id="KW-0413">Isomerase</keyword>
<evidence type="ECO:0000256" key="1">
    <source>
        <dbReference type="ARBA" id="ARBA00000799"/>
    </source>
</evidence>